<feature type="binding site" description="axial binding residue" evidence="7">
    <location>
        <position position="453"/>
    </location>
    <ligand>
        <name>heme</name>
        <dbReference type="ChEBI" id="CHEBI:30413"/>
    </ligand>
    <ligandPart>
        <name>Fe</name>
        <dbReference type="ChEBI" id="CHEBI:18248"/>
    </ligandPart>
</feature>
<dbReference type="InterPro" id="IPR001128">
    <property type="entry name" value="Cyt_P450"/>
</dbReference>
<organism evidence="9 10">
    <name type="scientific">Lomentospora prolificans</name>
    <dbReference type="NCBI Taxonomy" id="41688"/>
    <lineage>
        <taxon>Eukaryota</taxon>
        <taxon>Fungi</taxon>
        <taxon>Dikarya</taxon>
        <taxon>Ascomycota</taxon>
        <taxon>Pezizomycotina</taxon>
        <taxon>Sordariomycetes</taxon>
        <taxon>Hypocreomycetidae</taxon>
        <taxon>Microascales</taxon>
        <taxon>Microascaceae</taxon>
        <taxon>Lomentospora</taxon>
    </lineage>
</organism>
<evidence type="ECO:0000256" key="3">
    <source>
        <dbReference type="ARBA" id="ARBA00022723"/>
    </source>
</evidence>
<dbReference type="Proteomes" id="UP000233524">
    <property type="component" value="Unassembled WGS sequence"/>
</dbReference>
<evidence type="ECO:0000313" key="9">
    <source>
        <dbReference type="EMBL" id="PKS08122.1"/>
    </source>
</evidence>
<keyword evidence="7 8" id="KW-0349">Heme</keyword>
<keyword evidence="6 8" id="KW-0503">Monooxygenase</keyword>
<keyword evidence="10" id="KW-1185">Reference proteome</keyword>
<keyword evidence="3 7" id="KW-0479">Metal-binding</keyword>
<dbReference type="OrthoDB" id="1844152at2759"/>
<dbReference type="VEuPathDB" id="FungiDB:jhhlp_005397"/>
<evidence type="ECO:0000256" key="7">
    <source>
        <dbReference type="PIRSR" id="PIRSR602403-1"/>
    </source>
</evidence>
<dbReference type="InParanoid" id="A0A2N3N6W7"/>
<comment type="similarity">
    <text evidence="2 8">Belongs to the cytochrome P450 family.</text>
</comment>
<keyword evidence="4 8" id="KW-0560">Oxidoreductase</keyword>
<evidence type="ECO:0000256" key="5">
    <source>
        <dbReference type="ARBA" id="ARBA00023004"/>
    </source>
</evidence>
<reference evidence="9 10" key="1">
    <citation type="journal article" date="2017" name="G3 (Bethesda)">
        <title>First Draft Genome Sequence of the Pathogenic Fungus Lomentospora prolificans (Formerly Scedosporium prolificans).</title>
        <authorList>
            <person name="Luo R."/>
            <person name="Zimin A."/>
            <person name="Workman R."/>
            <person name="Fan Y."/>
            <person name="Pertea G."/>
            <person name="Grossman N."/>
            <person name="Wear M.P."/>
            <person name="Jia B."/>
            <person name="Miller H."/>
            <person name="Casadevall A."/>
            <person name="Timp W."/>
            <person name="Zhang S.X."/>
            <person name="Salzberg S.L."/>
        </authorList>
    </citation>
    <scope>NUCLEOTIDE SEQUENCE [LARGE SCALE GENOMIC DNA]</scope>
    <source>
        <strain evidence="9 10">JHH-5317</strain>
    </source>
</reference>
<dbReference type="STRING" id="41688.A0A2N3N6W7"/>
<dbReference type="PANTHER" id="PTHR46206:SF7">
    <property type="entry name" value="P450, PUTATIVE (EUROFUNG)-RELATED"/>
    <property type="match status" value="1"/>
</dbReference>
<dbReference type="PRINTS" id="PR00465">
    <property type="entry name" value="EP450IV"/>
</dbReference>
<dbReference type="Gene3D" id="1.10.630.10">
    <property type="entry name" value="Cytochrome P450"/>
    <property type="match status" value="1"/>
</dbReference>
<comment type="cofactor">
    <cofactor evidence="1 7">
        <name>heme</name>
        <dbReference type="ChEBI" id="CHEBI:30413"/>
    </cofactor>
</comment>
<dbReference type="EMBL" id="NLAX01000700">
    <property type="protein sequence ID" value="PKS08122.1"/>
    <property type="molecule type" value="Genomic_DNA"/>
</dbReference>
<evidence type="ECO:0000256" key="6">
    <source>
        <dbReference type="ARBA" id="ARBA00023033"/>
    </source>
</evidence>
<evidence type="ECO:0000256" key="4">
    <source>
        <dbReference type="ARBA" id="ARBA00023002"/>
    </source>
</evidence>
<dbReference type="Pfam" id="PF00067">
    <property type="entry name" value="p450"/>
    <property type="match status" value="1"/>
</dbReference>
<comment type="caution">
    <text evidence="9">The sequence shown here is derived from an EMBL/GenBank/DDBJ whole genome shotgun (WGS) entry which is preliminary data.</text>
</comment>
<dbReference type="CDD" id="cd11041">
    <property type="entry name" value="CYP503A1-like"/>
    <property type="match status" value="1"/>
</dbReference>
<evidence type="ECO:0000256" key="1">
    <source>
        <dbReference type="ARBA" id="ARBA00001971"/>
    </source>
</evidence>
<proteinExistence type="inferred from homology"/>
<evidence type="ECO:0000313" key="10">
    <source>
        <dbReference type="Proteomes" id="UP000233524"/>
    </source>
</evidence>
<accession>A0A2N3N6W7</accession>
<evidence type="ECO:0000256" key="8">
    <source>
        <dbReference type="RuleBase" id="RU000461"/>
    </source>
</evidence>
<keyword evidence="5 7" id="KW-0408">Iron</keyword>
<dbReference type="SUPFAM" id="SSF48264">
    <property type="entry name" value="Cytochrome P450"/>
    <property type="match status" value="1"/>
</dbReference>
<protein>
    <submittedName>
        <fullName evidence="9">Uncharacterized protein</fullName>
    </submittedName>
</protein>
<dbReference type="InterPro" id="IPR036396">
    <property type="entry name" value="Cyt_P450_sf"/>
</dbReference>
<dbReference type="InterPro" id="IPR002403">
    <property type="entry name" value="Cyt_P450_E_grp-IV"/>
</dbReference>
<dbReference type="GO" id="GO:0016705">
    <property type="term" value="F:oxidoreductase activity, acting on paired donors, with incorporation or reduction of molecular oxygen"/>
    <property type="evidence" value="ECO:0007669"/>
    <property type="project" value="InterPro"/>
</dbReference>
<dbReference type="PROSITE" id="PS00086">
    <property type="entry name" value="CYTOCHROME_P450"/>
    <property type="match status" value="1"/>
</dbReference>
<gene>
    <name evidence="9" type="ORF">jhhlp_005397</name>
</gene>
<dbReference type="GO" id="GO:0005506">
    <property type="term" value="F:iron ion binding"/>
    <property type="evidence" value="ECO:0007669"/>
    <property type="project" value="InterPro"/>
</dbReference>
<dbReference type="AlphaFoldDB" id="A0A2N3N6W7"/>
<dbReference type="InterPro" id="IPR017972">
    <property type="entry name" value="Cyt_P450_CS"/>
</dbReference>
<dbReference type="PANTHER" id="PTHR46206">
    <property type="entry name" value="CYTOCHROME P450"/>
    <property type="match status" value="1"/>
</dbReference>
<dbReference type="GO" id="GO:0020037">
    <property type="term" value="F:heme binding"/>
    <property type="evidence" value="ECO:0007669"/>
    <property type="project" value="InterPro"/>
</dbReference>
<name>A0A2N3N6W7_9PEZI</name>
<dbReference type="GO" id="GO:0004497">
    <property type="term" value="F:monooxygenase activity"/>
    <property type="evidence" value="ECO:0007669"/>
    <property type="project" value="UniProtKB-KW"/>
</dbReference>
<evidence type="ECO:0000256" key="2">
    <source>
        <dbReference type="ARBA" id="ARBA00010617"/>
    </source>
</evidence>
<sequence>MAVLSVLFESKWPAVLSAALACFSVYIWPRVVTSVSLWNLPTVGNEWGSQEKRRLAYISGAKKMYIEGYRKFKDELFRITTSRDTTVVVVPGKYLPELKLPDSVISMNAAIDESMQVKYTKVETYVPIIPHTVRANLTPALSRLNPSIFQEVQESFALEMPPCNDWTPVNIHNKLLRIVAMVSGRVFIGPELCRSEQYLDAAINYTVELMEARRAVDRMRPWFRPFLASRLPEVRSLDRRIEEAFRFMSPVVEARKEIALDPTAEKPDDMLQWLVDAQEKFPDKNSQNLAKVQLGLSFAAIHTTCLTATNAFYSLAAIPEFVEELREEIHSVLADNDGIPTAVSLQHMKKLDSFLKEVLRVYPATMASFQRKVLKPLKLSNGQVIPAGVTIEVPAVAINSDDEVFPDAENFDPLRFYRLREIAKEQSVAESALNQFVSVSQNSLGFGYGRHACPGRFFAANEIKLILIHAMLTYDIGLVGDSKERYPNIEFAHMCIPDSKRELLFKARNINR</sequence>